<protein>
    <recommendedName>
        <fullName evidence="1">valine--tRNA ligase</fullName>
        <ecNumber evidence="1">6.1.1.9</ecNumber>
    </recommendedName>
    <alternativeName>
        <fullName evidence="7">Valyl-tRNA synthetase</fullName>
    </alternativeName>
</protein>
<dbReference type="HOGENOM" id="CLU_2789550_0_0_11"/>
<gene>
    <name evidence="9" type="primary">valS</name>
    <name evidence="9" type="ORF">J113_17030</name>
</gene>
<dbReference type="AlphaFoldDB" id="R4MJ03"/>
<dbReference type="GO" id="GO:0005829">
    <property type="term" value="C:cytosol"/>
    <property type="evidence" value="ECO:0007669"/>
    <property type="project" value="TreeGrafter"/>
</dbReference>
<keyword evidence="2 9" id="KW-0436">Ligase</keyword>
<dbReference type="PROSITE" id="PS00178">
    <property type="entry name" value="AA_TRNA_LIGASE_I"/>
    <property type="match status" value="1"/>
</dbReference>
<evidence type="ECO:0000313" key="10">
    <source>
        <dbReference type="Proteomes" id="UP000013548"/>
    </source>
</evidence>
<dbReference type="PATRIC" id="fig|1310114.3.peg.3596"/>
<evidence type="ECO:0000313" key="9">
    <source>
        <dbReference type="EMBL" id="AGL27901.1"/>
    </source>
</evidence>
<dbReference type="GO" id="GO:0005524">
    <property type="term" value="F:ATP binding"/>
    <property type="evidence" value="ECO:0007669"/>
    <property type="project" value="UniProtKB-KW"/>
</dbReference>
<dbReference type="PANTHER" id="PTHR11946">
    <property type="entry name" value="VALYL-TRNA SYNTHETASES"/>
    <property type="match status" value="1"/>
</dbReference>
<dbReference type="InterPro" id="IPR014729">
    <property type="entry name" value="Rossmann-like_a/b/a_fold"/>
</dbReference>
<feature type="domain" description="Aminoacyl-tRNA synthetase class Ia" evidence="8">
    <location>
        <begin position="25"/>
        <end position="65"/>
    </location>
</feature>
<evidence type="ECO:0000259" key="8">
    <source>
        <dbReference type="Pfam" id="PF00133"/>
    </source>
</evidence>
<evidence type="ECO:0000256" key="1">
    <source>
        <dbReference type="ARBA" id="ARBA00013169"/>
    </source>
</evidence>
<dbReference type="GO" id="GO:0006438">
    <property type="term" value="P:valyl-tRNA aminoacylation"/>
    <property type="evidence" value="ECO:0007669"/>
    <property type="project" value="InterPro"/>
</dbReference>
<dbReference type="EMBL" id="CP005386">
    <property type="protein sequence ID" value="AGL27901.1"/>
    <property type="molecule type" value="Genomic_DNA"/>
</dbReference>
<name>R4MJ03_MYCTX</name>
<keyword evidence="6" id="KW-0030">Aminoacyl-tRNA synthetase</keyword>
<organism evidence="9 10">
    <name type="scientific">Mycobacterium tuberculosis CAS/NITR204</name>
    <dbReference type="NCBI Taxonomy" id="1310114"/>
    <lineage>
        <taxon>Bacteria</taxon>
        <taxon>Bacillati</taxon>
        <taxon>Actinomycetota</taxon>
        <taxon>Actinomycetes</taxon>
        <taxon>Mycobacteriales</taxon>
        <taxon>Mycobacteriaceae</taxon>
        <taxon>Mycobacterium</taxon>
        <taxon>Mycobacterium tuberculosis complex</taxon>
    </lineage>
</organism>
<keyword evidence="5" id="KW-0648">Protein biosynthesis</keyword>
<dbReference type="KEGG" id="mtuc:J113_17030"/>
<sequence>MTASPHPAADMLPKSWDPAAMESAIYQKWLDAGYFTADPTSTKPAYSIVLPPPNVTGSLHMGHVRNTP</sequence>
<dbReference type="PANTHER" id="PTHR11946:SF93">
    <property type="entry name" value="VALINE--TRNA LIGASE, CHLOROPLASTIC_MITOCHONDRIAL 2"/>
    <property type="match status" value="1"/>
</dbReference>
<dbReference type="Gene3D" id="3.40.50.620">
    <property type="entry name" value="HUPs"/>
    <property type="match status" value="1"/>
</dbReference>
<evidence type="ECO:0000256" key="6">
    <source>
        <dbReference type="ARBA" id="ARBA00023146"/>
    </source>
</evidence>
<evidence type="ECO:0000256" key="2">
    <source>
        <dbReference type="ARBA" id="ARBA00022598"/>
    </source>
</evidence>
<evidence type="ECO:0000256" key="3">
    <source>
        <dbReference type="ARBA" id="ARBA00022741"/>
    </source>
</evidence>
<dbReference type="Proteomes" id="UP000013548">
    <property type="component" value="Chromosome"/>
</dbReference>
<dbReference type="InterPro" id="IPR002303">
    <property type="entry name" value="Valyl-tRNA_ligase"/>
</dbReference>
<dbReference type="InterPro" id="IPR002300">
    <property type="entry name" value="aa-tRNA-synth_Ia"/>
</dbReference>
<dbReference type="GO" id="GO:0004832">
    <property type="term" value="F:valine-tRNA ligase activity"/>
    <property type="evidence" value="ECO:0007669"/>
    <property type="project" value="UniProtKB-EC"/>
</dbReference>
<evidence type="ECO:0000256" key="7">
    <source>
        <dbReference type="ARBA" id="ARBA00029936"/>
    </source>
</evidence>
<proteinExistence type="predicted"/>
<keyword evidence="3" id="KW-0547">Nucleotide-binding</keyword>
<dbReference type="SUPFAM" id="SSF52374">
    <property type="entry name" value="Nucleotidylyl transferase"/>
    <property type="match status" value="1"/>
</dbReference>
<evidence type="ECO:0000256" key="4">
    <source>
        <dbReference type="ARBA" id="ARBA00022840"/>
    </source>
</evidence>
<keyword evidence="4" id="KW-0067">ATP-binding</keyword>
<evidence type="ECO:0000256" key="5">
    <source>
        <dbReference type="ARBA" id="ARBA00022917"/>
    </source>
</evidence>
<dbReference type="InterPro" id="IPR001412">
    <property type="entry name" value="aa-tRNA-synth_I_CS"/>
</dbReference>
<dbReference type="EC" id="6.1.1.9" evidence="1"/>
<dbReference type="Pfam" id="PF00133">
    <property type="entry name" value="tRNA-synt_1"/>
    <property type="match status" value="1"/>
</dbReference>
<accession>R4MJ03</accession>
<reference evidence="9 10" key="1">
    <citation type="journal article" date="2013" name="Genome Announc.">
        <title>Whole-Genome Sequences of Four Clinical Isolates of Mycobacterium tuberculosis from Tamil Nadu, South India.</title>
        <authorList>
            <person name="Narayanan S."/>
            <person name="Deshpande U."/>
        </authorList>
    </citation>
    <scope>NUCLEOTIDE SEQUENCE [LARGE SCALE GENOMIC DNA]</scope>
    <source>
        <strain evidence="9 10">CAS/NITR204</strain>
    </source>
</reference>